<evidence type="ECO:0000256" key="1">
    <source>
        <dbReference type="SAM" id="MobiDB-lite"/>
    </source>
</evidence>
<dbReference type="RefSeq" id="WP_243920312.1">
    <property type="nucleotide sequence ID" value="NZ_JALHLG010000011.1"/>
</dbReference>
<dbReference type="EMBL" id="JALHLG010000011">
    <property type="protein sequence ID" value="MCJ2187082.1"/>
    <property type="molecule type" value="Genomic_DNA"/>
</dbReference>
<sequence>MKRDLALLGTLAMLPAMLGPLEAEARGIIVPLCGGGVVSIPGAPAEGPPGPAQGPCCAKGCHTGSSRKRLDRSQ</sequence>
<evidence type="ECO:0000313" key="2">
    <source>
        <dbReference type="EMBL" id="MCJ2187082.1"/>
    </source>
</evidence>
<feature type="compositionally biased region" description="Basic residues" evidence="1">
    <location>
        <begin position="65"/>
        <end position="74"/>
    </location>
</feature>
<proteinExistence type="predicted"/>
<comment type="caution">
    <text evidence="2">The sequence shown here is derived from an EMBL/GenBank/DDBJ whole genome shotgun (WGS) entry which is preliminary data.</text>
</comment>
<keyword evidence="3" id="KW-1185">Reference proteome</keyword>
<name>A0ABT0BPV1_9SPHN</name>
<feature type="region of interest" description="Disordered" evidence="1">
    <location>
        <begin position="44"/>
        <end position="74"/>
    </location>
</feature>
<gene>
    <name evidence="2" type="ORF">MTR66_09680</name>
</gene>
<protein>
    <recommendedName>
        <fullName evidence="4">Secreted protein</fullName>
    </recommendedName>
</protein>
<accession>A0ABT0BPV1</accession>
<reference evidence="2 3" key="1">
    <citation type="submission" date="2022-04" db="EMBL/GenBank/DDBJ databases">
        <title>Identification of a novel bacterium isolated from mangrove sediments.</title>
        <authorList>
            <person name="Pan X."/>
        </authorList>
    </citation>
    <scope>NUCLEOTIDE SEQUENCE [LARGE SCALE GENOMIC DNA]</scope>
    <source>
        <strain evidence="2 3">B2638</strain>
    </source>
</reference>
<evidence type="ECO:0000313" key="3">
    <source>
        <dbReference type="Proteomes" id="UP001202281"/>
    </source>
</evidence>
<organism evidence="2 3">
    <name type="scientific">Novosphingobium beihaiensis</name>
    <dbReference type="NCBI Taxonomy" id="2930389"/>
    <lineage>
        <taxon>Bacteria</taxon>
        <taxon>Pseudomonadati</taxon>
        <taxon>Pseudomonadota</taxon>
        <taxon>Alphaproteobacteria</taxon>
        <taxon>Sphingomonadales</taxon>
        <taxon>Sphingomonadaceae</taxon>
        <taxon>Novosphingobium</taxon>
    </lineage>
</organism>
<dbReference type="Proteomes" id="UP001202281">
    <property type="component" value="Unassembled WGS sequence"/>
</dbReference>
<evidence type="ECO:0008006" key="4">
    <source>
        <dbReference type="Google" id="ProtNLM"/>
    </source>
</evidence>